<keyword evidence="3" id="KW-1185">Reference proteome</keyword>
<geneLocation type="plasmid" evidence="2 3">
    <name>pRphaN671d</name>
</geneLocation>
<accession>A0ABN4QU72</accession>
<evidence type="ECO:0008006" key="4">
    <source>
        <dbReference type="Google" id="ProtNLM"/>
    </source>
</evidence>
<reference evidence="2 3" key="1">
    <citation type="submission" date="2015-11" db="EMBL/GenBank/DDBJ databases">
        <title>The limits of bacterial species coexistence and the symbiotic plasmid transference in sympatric Rhizobium populations.</title>
        <authorList>
            <person name="Perez-Carrascal O.M."/>
            <person name="VanInsberghe D."/>
            <person name="Juarez S."/>
            <person name="Polz M.F."/>
            <person name="Vinuesa P."/>
            <person name="Gonzalez V."/>
        </authorList>
    </citation>
    <scope>NUCLEOTIDE SEQUENCE [LARGE SCALE GENOMIC DNA]</scope>
    <source>
        <strain evidence="2 3">N771</strain>
        <plasmid evidence="2 3">pRphaN671d</plasmid>
    </source>
</reference>
<keyword evidence="2" id="KW-0614">Plasmid</keyword>
<feature type="region of interest" description="Disordered" evidence="1">
    <location>
        <begin position="270"/>
        <end position="292"/>
    </location>
</feature>
<dbReference type="InterPro" id="IPR036866">
    <property type="entry name" value="RibonucZ/Hydroxyglut_hydro"/>
</dbReference>
<proteinExistence type="predicted"/>
<dbReference type="Gene3D" id="3.60.15.10">
    <property type="entry name" value="Ribonuclease Z/Hydroxyacylglutathione hydrolase-like"/>
    <property type="match status" value="1"/>
</dbReference>
<dbReference type="SUPFAM" id="SSF56281">
    <property type="entry name" value="Metallo-hydrolase/oxidoreductase"/>
    <property type="match status" value="1"/>
</dbReference>
<protein>
    <recommendedName>
        <fullName evidence="4">Metallo-beta-lactamase domain-containing protein</fullName>
    </recommendedName>
</protein>
<evidence type="ECO:0000256" key="1">
    <source>
        <dbReference type="SAM" id="MobiDB-lite"/>
    </source>
</evidence>
<dbReference type="EMBL" id="CP013572">
    <property type="protein sequence ID" value="ANL87888.1"/>
    <property type="molecule type" value="Genomic_DNA"/>
</dbReference>
<evidence type="ECO:0000313" key="3">
    <source>
        <dbReference type="Proteomes" id="UP000078551"/>
    </source>
</evidence>
<gene>
    <name evidence="2" type="ORF">AMC81_PD00031</name>
</gene>
<sequence length="534" mass="59224">MCIRGLHAAGLPSAPDGVAEDNWRYALEVACLIVGGDRYQAAGDDMGAAICRGILNANFPGWRERVDIDVMRRAAQITQNAIEEKEWQEALRSSARMRLPASDLRAWPRLKNQAVAHRRLQCPVGQGGFHAGIVRHALNCLAPEFSDDASSSIFYIYDCGSERRRHVDPEIRKVVAGRGVGKPLDFLFLSHFDRDHINGVPLLLHETKGLRVDTVVLPYVDEAERLMAFGKAINRSKSAGSDRFFTDMILDPVAALQAFGPRQIIFVTGEPGPRRTPEAPPVHSPSSPEDGRPYWKAVSDDHAGAFGFRQVSGAVIVDNLSFQIFGGMEMGGWRLVPYVERADLDVIERFECAIEILQKWDRGSFQKKTRDLDIRKELITTYQIKVAQAYKYAAGNRNVTSLCLYSGPAAPEMAGAIDISPGAASANLAKVGWLGTGDAELRSDAAIEQFKRHYFSELPFTSTFVLPHHGSINNSDPLQLFSDVDRFVAAAWSKRWQHPSNQLVSQIENLDRDFRHVTAEPGTALNEACVVFWP</sequence>
<dbReference type="Proteomes" id="UP000078551">
    <property type="component" value="Plasmid pRphaN671d"/>
</dbReference>
<dbReference type="RefSeq" id="WP_064832785.1">
    <property type="nucleotide sequence ID" value="NZ_CP013572.1"/>
</dbReference>
<name>A0ABN4QU72_9HYPH</name>
<evidence type="ECO:0000313" key="2">
    <source>
        <dbReference type="EMBL" id="ANL87888.1"/>
    </source>
</evidence>
<organism evidence="2 3">
    <name type="scientific">Rhizobium phaseoli</name>
    <dbReference type="NCBI Taxonomy" id="396"/>
    <lineage>
        <taxon>Bacteria</taxon>
        <taxon>Pseudomonadati</taxon>
        <taxon>Pseudomonadota</taxon>
        <taxon>Alphaproteobacteria</taxon>
        <taxon>Hyphomicrobiales</taxon>
        <taxon>Rhizobiaceae</taxon>
        <taxon>Rhizobium/Agrobacterium group</taxon>
        <taxon>Rhizobium</taxon>
    </lineage>
</organism>